<evidence type="ECO:0000256" key="1">
    <source>
        <dbReference type="SAM" id="MobiDB-lite"/>
    </source>
</evidence>
<evidence type="ECO:0000313" key="4">
    <source>
        <dbReference type="Proteomes" id="UP000654370"/>
    </source>
</evidence>
<evidence type="ECO:0000259" key="2">
    <source>
        <dbReference type="Pfam" id="PF15410"/>
    </source>
</evidence>
<dbReference type="Proteomes" id="UP000654370">
    <property type="component" value="Unassembled WGS sequence"/>
</dbReference>
<dbReference type="Pfam" id="PF15410">
    <property type="entry name" value="PH_9"/>
    <property type="match status" value="1"/>
</dbReference>
<sequence length="302" mass="33310">ATTVAHTAPVAHVPSIPAIEVDEPVNETSNISMSASSTTATLPSVTRTSDDDSIDEASPSSQADTRYCKNGFVIRKHLLESAETKARHRNWSEYYLNIEKGHICTYYVTGVSLSDNVNRRSVFRLSGINGVPNGNHSSVALSSELAPTSNIGSSWRATSQIADKISLLHALANALPAPGYNRQRPYVFALQLPNGGVNLFQVNSTEEAHAWVDCCNYWAARQSNVSLAQGVINMEYGWSERALEEDISNESINLYDWSPPTPSMTASHLDEFSQLNQLRKHLDELNDEMDEHCTLDKKIESK</sequence>
<dbReference type="SUPFAM" id="SSF50729">
    <property type="entry name" value="PH domain-like"/>
    <property type="match status" value="1"/>
</dbReference>
<feature type="compositionally biased region" description="Polar residues" evidence="1">
    <location>
        <begin position="28"/>
        <end position="47"/>
    </location>
</feature>
<dbReference type="EMBL" id="JAEPQZ010000019">
    <property type="protein sequence ID" value="KAG2171769.1"/>
    <property type="molecule type" value="Genomic_DNA"/>
</dbReference>
<feature type="domain" description="Pleckstrin homology" evidence="2">
    <location>
        <begin position="68"/>
        <end position="220"/>
    </location>
</feature>
<dbReference type="Gene3D" id="2.30.29.30">
    <property type="entry name" value="Pleckstrin-homology domain (PH domain)/Phosphotyrosine-binding domain (PTB)"/>
    <property type="match status" value="1"/>
</dbReference>
<dbReference type="InterPro" id="IPR041681">
    <property type="entry name" value="PH_9"/>
</dbReference>
<gene>
    <name evidence="3" type="ORF">INT43_008149</name>
</gene>
<reference evidence="3" key="1">
    <citation type="submission" date="2020-12" db="EMBL/GenBank/DDBJ databases">
        <title>Metabolic potential, ecology and presence of endohyphal bacteria is reflected in genomic diversity of Mucoromycotina.</title>
        <authorList>
            <person name="Muszewska A."/>
            <person name="Okrasinska A."/>
            <person name="Steczkiewicz K."/>
            <person name="Drgas O."/>
            <person name="Orlowska M."/>
            <person name="Perlinska-Lenart U."/>
            <person name="Aleksandrzak-Piekarczyk T."/>
            <person name="Szatraj K."/>
            <person name="Zielenkiewicz U."/>
            <person name="Pilsyk S."/>
            <person name="Malc E."/>
            <person name="Mieczkowski P."/>
            <person name="Kruszewska J.S."/>
            <person name="Biernat P."/>
            <person name="Pawlowska J."/>
        </authorList>
    </citation>
    <scope>NUCLEOTIDE SEQUENCE</scope>
    <source>
        <strain evidence="3">WA0000067209</strain>
    </source>
</reference>
<accession>A0A8H7PDN1</accession>
<keyword evidence="4" id="KW-1185">Reference proteome</keyword>
<feature type="non-terminal residue" evidence="3">
    <location>
        <position position="302"/>
    </location>
</feature>
<name>A0A8H7PDN1_MORIS</name>
<feature type="region of interest" description="Disordered" evidence="1">
    <location>
        <begin position="28"/>
        <end position="63"/>
    </location>
</feature>
<comment type="caution">
    <text evidence="3">The sequence shown here is derived from an EMBL/GenBank/DDBJ whole genome shotgun (WGS) entry which is preliminary data.</text>
</comment>
<dbReference type="OrthoDB" id="2407685at2759"/>
<dbReference type="InterPro" id="IPR011993">
    <property type="entry name" value="PH-like_dom_sf"/>
</dbReference>
<proteinExistence type="predicted"/>
<protein>
    <recommendedName>
        <fullName evidence="2">Pleckstrin homology domain-containing protein</fullName>
    </recommendedName>
</protein>
<organism evidence="3 4">
    <name type="scientific">Mortierella isabellina</name>
    <name type="common">Filamentous fungus</name>
    <name type="synonym">Umbelopsis isabellina</name>
    <dbReference type="NCBI Taxonomy" id="91625"/>
    <lineage>
        <taxon>Eukaryota</taxon>
        <taxon>Fungi</taxon>
        <taxon>Fungi incertae sedis</taxon>
        <taxon>Mucoromycota</taxon>
        <taxon>Mucoromycotina</taxon>
        <taxon>Umbelopsidomycetes</taxon>
        <taxon>Umbelopsidales</taxon>
        <taxon>Umbelopsidaceae</taxon>
        <taxon>Umbelopsis</taxon>
    </lineage>
</organism>
<feature type="non-terminal residue" evidence="3">
    <location>
        <position position="1"/>
    </location>
</feature>
<evidence type="ECO:0000313" key="3">
    <source>
        <dbReference type="EMBL" id="KAG2171769.1"/>
    </source>
</evidence>
<dbReference type="AlphaFoldDB" id="A0A8H7PDN1"/>